<dbReference type="SUPFAM" id="SSF55895">
    <property type="entry name" value="Ribonuclease Rh-like"/>
    <property type="match status" value="1"/>
</dbReference>
<evidence type="ECO:0000256" key="1">
    <source>
        <dbReference type="ARBA" id="ARBA00007469"/>
    </source>
</evidence>
<organism evidence="6 7">
    <name type="scientific">Olea europaea subsp. europaea</name>
    <dbReference type="NCBI Taxonomy" id="158383"/>
    <lineage>
        <taxon>Eukaryota</taxon>
        <taxon>Viridiplantae</taxon>
        <taxon>Streptophyta</taxon>
        <taxon>Embryophyta</taxon>
        <taxon>Tracheophyta</taxon>
        <taxon>Spermatophyta</taxon>
        <taxon>Magnoliopsida</taxon>
        <taxon>eudicotyledons</taxon>
        <taxon>Gunneridae</taxon>
        <taxon>Pentapetalae</taxon>
        <taxon>asterids</taxon>
        <taxon>lamiids</taxon>
        <taxon>Lamiales</taxon>
        <taxon>Oleaceae</taxon>
        <taxon>Oleeae</taxon>
        <taxon>Olea</taxon>
    </lineage>
</organism>
<dbReference type="Proteomes" id="UP000594638">
    <property type="component" value="Unassembled WGS sequence"/>
</dbReference>
<keyword evidence="7" id="KW-1185">Reference proteome</keyword>
<dbReference type="PANTHER" id="PTHR11240">
    <property type="entry name" value="RIBONUCLEASE T2"/>
    <property type="match status" value="1"/>
</dbReference>
<evidence type="ECO:0000313" key="6">
    <source>
        <dbReference type="EMBL" id="CAA3026371.1"/>
    </source>
</evidence>
<dbReference type="GO" id="GO:0033897">
    <property type="term" value="F:ribonuclease T2 activity"/>
    <property type="evidence" value="ECO:0007669"/>
    <property type="project" value="InterPro"/>
</dbReference>
<name>A0A8S0V5K5_OLEEU</name>
<keyword evidence="4" id="KW-1015">Disulfide bond</keyword>
<evidence type="ECO:0000313" key="7">
    <source>
        <dbReference type="Proteomes" id="UP000594638"/>
    </source>
</evidence>
<reference evidence="6 7" key="1">
    <citation type="submission" date="2019-12" db="EMBL/GenBank/DDBJ databases">
        <authorList>
            <person name="Alioto T."/>
            <person name="Alioto T."/>
            <person name="Gomez Garrido J."/>
        </authorList>
    </citation>
    <scope>NUCLEOTIDE SEQUENCE [LARGE SCALE GENOMIC DNA]</scope>
</reference>
<dbReference type="PANTHER" id="PTHR11240:SF72">
    <property type="entry name" value="RIBONUCLEASE 1"/>
    <property type="match status" value="1"/>
</dbReference>
<dbReference type="Gramene" id="OE9A046165T1">
    <property type="protein sequence ID" value="OE9A046165C1"/>
    <property type="gene ID" value="OE9A046165"/>
</dbReference>
<dbReference type="InterPro" id="IPR001568">
    <property type="entry name" value="RNase_T2-like"/>
</dbReference>
<dbReference type="InterPro" id="IPR036430">
    <property type="entry name" value="RNase_T2-like_sf"/>
</dbReference>
<comment type="caution">
    <text evidence="6">The sequence shown here is derived from an EMBL/GenBank/DDBJ whole genome shotgun (WGS) entry which is preliminary data.</text>
</comment>
<dbReference type="Gene3D" id="3.90.730.10">
    <property type="entry name" value="Ribonuclease T2-like"/>
    <property type="match status" value="1"/>
</dbReference>
<dbReference type="EMBL" id="CACTIH010009158">
    <property type="protein sequence ID" value="CAA3026371.1"/>
    <property type="molecule type" value="Genomic_DNA"/>
</dbReference>
<dbReference type="GO" id="GO:0005576">
    <property type="term" value="C:extracellular region"/>
    <property type="evidence" value="ECO:0007669"/>
    <property type="project" value="TreeGrafter"/>
</dbReference>
<evidence type="ECO:0000256" key="5">
    <source>
        <dbReference type="RuleBase" id="RU004328"/>
    </source>
</evidence>
<evidence type="ECO:0000256" key="3">
    <source>
        <dbReference type="ARBA" id="ARBA00022759"/>
    </source>
</evidence>
<dbReference type="Pfam" id="PF00445">
    <property type="entry name" value="Ribonuclease_T2"/>
    <property type="match status" value="1"/>
</dbReference>
<dbReference type="GO" id="GO:0006401">
    <property type="term" value="P:RNA catabolic process"/>
    <property type="evidence" value="ECO:0007669"/>
    <property type="project" value="TreeGrafter"/>
</dbReference>
<dbReference type="GO" id="GO:0003723">
    <property type="term" value="F:RNA binding"/>
    <property type="evidence" value="ECO:0007669"/>
    <property type="project" value="InterPro"/>
</dbReference>
<evidence type="ECO:0000256" key="2">
    <source>
        <dbReference type="ARBA" id="ARBA00022722"/>
    </source>
</evidence>
<dbReference type="InterPro" id="IPR033697">
    <property type="entry name" value="Ribonuclease_T2_eukaryotic"/>
</dbReference>
<dbReference type="CDD" id="cd01061">
    <property type="entry name" value="RNase_T2_euk"/>
    <property type="match status" value="1"/>
</dbReference>
<dbReference type="AlphaFoldDB" id="A0A8S0V5K5"/>
<keyword evidence="3" id="KW-0255">Endonuclease</keyword>
<evidence type="ECO:0000256" key="4">
    <source>
        <dbReference type="ARBA" id="ARBA00023157"/>
    </source>
</evidence>
<proteinExistence type="inferred from homology"/>
<gene>
    <name evidence="6" type="ORF">OLEA9_A046165</name>
</gene>
<keyword evidence="2" id="KW-0540">Nuclease</keyword>
<protein>
    <submittedName>
        <fullName evidence="6">Extracellular ribonuclease LE-like</fullName>
    </submittedName>
</protein>
<keyword evidence="3" id="KW-0378">Hydrolase</keyword>
<sequence>MQQSWPTLACPSNSGSSFWSHEWEKHGTCSESVLDQHGYFKTALDLGAQINLLQILRSSGINPDDSFYSLSSIINAIKNAVGYTPGIECNVDASGNSQLYQIYLCVDNSGSNLIECPVLPNGKCGSRVEFPSF</sequence>
<accession>A0A8S0V5K5</accession>
<dbReference type="InterPro" id="IPR033130">
    <property type="entry name" value="RNase_T2_His_AS_2"/>
</dbReference>
<comment type="similarity">
    <text evidence="1 5">Belongs to the RNase T2 family.</text>
</comment>
<dbReference type="OrthoDB" id="435754at2759"/>
<dbReference type="PROSITE" id="PS00531">
    <property type="entry name" value="RNASE_T2_2"/>
    <property type="match status" value="1"/>
</dbReference>